<sequence length="305" mass="34037">MKGHYIWLANPSLAYRDWQHREAAGADRRPFSERSRVQHQAMFENFRKHLLCRGATILAFGSADIEAFWQTAEGRSYSQATRMRYLKLLDRLCRHLVFEGVRLDNPTTALLAAERWPNQDPTPQYLGAGEDERLQRFLATPADNLADLRNHAIVAILLATGITAAELRRARLQDLHLAAASPYLTVRAHGSRDARTVHVAAFAVPPLRTWIARREALPVYGDLLFTLTAEGGPVTDMSLGRIVAAALNEIGYAGAEPSPRTLRNTYCRRQLLAGRTRDEIGRALGLSSSRTCDRIAATIAKTLTR</sequence>
<comment type="caution">
    <text evidence="6">The sequence shown here is derived from an EMBL/GenBank/DDBJ whole genome shotgun (WGS) entry which is preliminary data.</text>
</comment>
<evidence type="ECO:0000256" key="3">
    <source>
        <dbReference type="ARBA" id="ARBA00023125"/>
    </source>
</evidence>
<dbReference type="InterPro" id="IPR050090">
    <property type="entry name" value="Tyrosine_recombinase_XerCD"/>
</dbReference>
<evidence type="ECO:0000313" key="6">
    <source>
        <dbReference type="EMBL" id="TWG87910.1"/>
    </source>
</evidence>
<gene>
    <name evidence="6" type="ORF">L602_001500000430</name>
</gene>
<proteinExistence type="inferred from homology"/>
<keyword evidence="7" id="KW-1185">Reference proteome</keyword>
<dbReference type="Proteomes" id="UP000318141">
    <property type="component" value="Unassembled WGS sequence"/>
</dbReference>
<accession>A0A562BSY6</accession>
<dbReference type="EMBL" id="VLJN01000007">
    <property type="protein sequence ID" value="TWG87910.1"/>
    <property type="molecule type" value="Genomic_DNA"/>
</dbReference>
<dbReference type="GO" id="GO:0015074">
    <property type="term" value="P:DNA integration"/>
    <property type="evidence" value="ECO:0007669"/>
    <property type="project" value="UniProtKB-KW"/>
</dbReference>
<organism evidence="6 7">
    <name type="scientific">Cupriavidus gilardii J11</name>
    <dbReference type="NCBI Taxonomy" id="936133"/>
    <lineage>
        <taxon>Bacteria</taxon>
        <taxon>Pseudomonadati</taxon>
        <taxon>Pseudomonadota</taxon>
        <taxon>Betaproteobacteria</taxon>
        <taxon>Burkholderiales</taxon>
        <taxon>Burkholderiaceae</taxon>
        <taxon>Cupriavidus</taxon>
    </lineage>
</organism>
<dbReference type="InterPro" id="IPR013762">
    <property type="entry name" value="Integrase-like_cat_sf"/>
</dbReference>
<dbReference type="InterPro" id="IPR011010">
    <property type="entry name" value="DNA_brk_join_enz"/>
</dbReference>
<dbReference type="Gene3D" id="1.10.443.10">
    <property type="entry name" value="Intergrase catalytic core"/>
    <property type="match status" value="1"/>
</dbReference>
<feature type="domain" description="Tyr recombinase" evidence="5">
    <location>
        <begin position="121"/>
        <end position="305"/>
    </location>
</feature>
<evidence type="ECO:0000259" key="5">
    <source>
        <dbReference type="PROSITE" id="PS51898"/>
    </source>
</evidence>
<protein>
    <submittedName>
        <fullName evidence="6">Site-specific recombinase XerD</fullName>
    </submittedName>
</protein>
<evidence type="ECO:0000256" key="2">
    <source>
        <dbReference type="ARBA" id="ARBA00022908"/>
    </source>
</evidence>
<dbReference type="GO" id="GO:0003677">
    <property type="term" value="F:DNA binding"/>
    <property type="evidence" value="ECO:0007669"/>
    <property type="project" value="UniProtKB-KW"/>
</dbReference>
<dbReference type="PROSITE" id="PS51898">
    <property type="entry name" value="TYR_RECOMBINASE"/>
    <property type="match status" value="1"/>
</dbReference>
<dbReference type="OrthoDB" id="8956973at2"/>
<reference evidence="6 7" key="1">
    <citation type="submission" date="2019-07" db="EMBL/GenBank/DDBJ databases">
        <title>Genome sequencing of lignin-degrading bacterial isolates.</title>
        <authorList>
            <person name="Gladden J."/>
        </authorList>
    </citation>
    <scope>NUCLEOTIDE SEQUENCE [LARGE SCALE GENOMIC DNA]</scope>
    <source>
        <strain evidence="6 7">J11</strain>
    </source>
</reference>
<dbReference type="GO" id="GO:0006310">
    <property type="term" value="P:DNA recombination"/>
    <property type="evidence" value="ECO:0007669"/>
    <property type="project" value="UniProtKB-KW"/>
</dbReference>
<dbReference type="PANTHER" id="PTHR30349">
    <property type="entry name" value="PHAGE INTEGRASE-RELATED"/>
    <property type="match status" value="1"/>
</dbReference>
<evidence type="ECO:0000256" key="4">
    <source>
        <dbReference type="ARBA" id="ARBA00023172"/>
    </source>
</evidence>
<keyword evidence="2" id="KW-0229">DNA integration</keyword>
<name>A0A562BSY6_9BURK</name>
<dbReference type="AlphaFoldDB" id="A0A562BSY6"/>
<evidence type="ECO:0000256" key="1">
    <source>
        <dbReference type="ARBA" id="ARBA00008857"/>
    </source>
</evidence>
<dbReference type="InterPro" id="IPR002104">
    <property type="entry name" value="Integrase_catalytic"/>
</dbReference>
<dbReference type="Pfam" id="PF00589">
    <property type="entry name" value="Phage_integrase"/>
    <property type="match status" value="1"/>
</dbReference>
<dbReference type="InterPro" id="IPR010998">
    <property type="entry name" value="Integrase_recombinase_N"/>
</dbReference>
<comment type="similarity">
    <text evidence="1">Belongs to the 'phage' integrase family.</text>
</comment>
<dbReference type="Gene3D" id="1.10.150.130">
    <property type="match status" value="1"/>
</dbReference>
<dbReference type="PANTHER" id="PTHR30349:SF41">
    <property type="entry name" value="INTEGRASE_RECOMBINASE PROTEIN MJ0367-RELATED"/>
    <property type="match status" value="1"/>
</dbReference>
<evidence type="ECO:0000313" key="7">
    <source>
        <dbReference type="Proteomes" id="UP000318141"/>
    </source>
</evidence>
<keyword evidence="3" id="KW-0238">DNA-binding</keyword>
<keyword evidence="4" id="KW-0233">DNA recombination</keyword>
<dbReference type="SUPFAM" id="SSF56349">
    <property type="entry name" value="DNA breaking-rejoining enzymes"/>
    <property type="match status" value="1"/>
</dbReference>